<gene>
    <name evidence="1" type="ORF">HGM15179_011373</name>
</gene>
<dbReference type="AlphaFoldDB" id="A0A8K1GBQ9"/>
<dbReference type="Proteomes" id="UP000796761">
    <property type="component" value="Unassembled WGS sequence"/>
</dbReference>
<comment type="caution">
    <text evidence="1">The sequence shown here is derived from an EMBL/GenBank/DDBJ whole genome shotgun (WGS) entry which is preliminary data.</text>
</comment>
<organism evidence="1 2">
    <name type="scientific">Zosterops borbonicus</name>
    <dbReference type="NCBI Taxonomy" id="364589"/>
    <lineage>
        <taxon>Eukaryota</taxon>
        <taxon>Metazoa</taxon>
        <taxon>Chordata</taxon>
        <taxon>Craniata</taxon>
        <taxon>Vertebrata</taxon>
        <taxon>Euteleostomi</taxon>
        <taxon>Archelosauria</taxon>
        <taxon>Archosauria</taxon>
        <taxon>Dinosauria</taxon>
        <taxon>Saurischia</taxon>
        <taxon>Theropoda</taxon>
        <taxon>Coelurosauria</taxon>
        <taxon>Aves</taxon>
        <taxon>Neognathae</taxon>
        <taxon>Neoaves</taxon>
        <taxon>Telluraves</taxon>
        <taxon>Australaves</taxon>
        <taxon>Passeriformes</taxon>
        <taxon>Sylvioidea</taxon>
        <taxon>Zosteropidae</taxon>
        <taxon>Zosterops</taxon>
    </lineage>
</organism>
<accession>A0A8K1GBQ9</accession>
<evidence type="ECO:0000313" key="1">
    <source>
        <dbReference type="EMBL" id="TRZ15734.1"/>
    </source>
</evidence>
<protein>
    <submittedName>
        <fullName evidence="1">Uncharacterized protein</fullName>
    </submittedName>
</protein>
<dbReference type="EMBL" id="SWJQ01000355">
    <property type="protein sequence ID" value="TRZ15734.1"/>
    <property type="molecule type" value="Genomic_DNA"/>
</dbReference>
<name>A0A8K1GBQ9_9PASS</name>
<keyword evidence="2" id="KW-1185">Reference proteome</keyword>
<sequence length="123" mass="14227">MSKFSSPKCSPSPWNQLLQEVIESDTAARFKKGLNTFYGQTTPVQSSKLRFEMEPMELPEQARDTWLEALHSFSPVRKKRGEEAKIFYTLPCYYVAYSLFRVYHSPSPKHAAADEYIQTLNLI</sequence>
<proteinExistence type="predicted"/>
<reference evidence="1" key="1">
    <citation type="submission" date="2019-04" db="EMBL/GenBank/DDBJ databases">
        <title>Genome assembly of Zosterops borbonicus 15179.</title>
        <authorList>
            <person name="Leroy T."/>
            <person name="Anselmetti Y."/>
            <person name="Tilak M.-K."/>
            <person name="Nabholz B."/>
        </authorList>
    </citation>
    <scope>NUCLEOTIDE SEQUENCE</scope>
    <source>
        <strain evidence="1">HGM_15179</strain>
        <tissue evidence="1">Muscle</tissue>
    </source>
</reference>
<evidence type="ECO:0000313" key="2">
    <source>
        <dbReference type="Proteomes" id="UP000796761"/>
    </source>
</evidence>